<feature type="compositionally biased region" description="Acidic residues" evidence="1">
    <location>
        <begin position="172"/>
        <end position="184"/>
    </location>
</feature>
<dbReference type="STRING" id="665467.SAMN02982931_04134"/>
<gene>
    <name evidence="3" type="ORF">SAMN02982931_04134</name>
</gene>
<protein>
    <submittedName>
        <fullName evidence="3">Uncharacterized protein</fullName>
    </submittedName>
</protein>
<feature type="region of interest" description="Disordered" evidence="1">
    <location>
        <begin position="268"/>
        <end position="324"/>
    </location>
</feature>
<feature type="compositionally biased region" description="Basic and acidic residues" evidence="1">
    <location>
        <begin position="273"/>
        <end position="284"/>
    </location>
</feature>
<evidence type="ECO:0000256" key="2">
    <source>
        <dbReference type="SAM" id="Phobius"/>
    </source>
</evidence>
<feature type="transmembrane region" description="Helical" evidence="2">
    <location>
        <begin position="328"/>
        <end position="351"/>
    </location>
</feature>
<organism evidence="3 4">
    <name type="scientific">Bauldia litoralis</name>
    <dbReference type="NCBI Taxonomy" id="665467"/>
    <lineage>
        <taxon>Bacteria</taxon>
        <taxon>Pseudomonadati</taxon>
        <taxon>Pseudomonadota</taxon>
        <taxon>Alphaproteobacteria</taxon>
        <taxon>Hyphomicrobiales</taxon>
        <taxon>Kaistiaceae</taxon>
        <taxon>Bauldia</taxon>
    </lineage>
</organism>
<dbReference type="RefSeq" id="WP_090879524.1">
    <property type="nucleotide sequence ID" value="NZ_FMXQ01000010.1"/>
</dbReference>
<feature type="region of interest" description="Disordered" evidence="1">
    <location>
        <begin position="165"/>
        <end position="245"/>
    </location>
</feature>
<dbReference type="AlphaFoldDB" id="A0A1G6E578"/>
<keyword evidence="4" id="KW-1185">Reference proteome</keyword>
<evidence type="ECO:0000313" key="4">
    <source>
        <dbReference type="Proteomes" id="UP000199071"/>
    </source>
</evidence>
<proteinExistence type="predicted"/>
<reference evidence="3 4" key="1">
    <citation type="submission" date="2016-10" db="EMBL/GenBank/DDBJ databases">
        <authorList>
            <person name="de Groot N.N."/>
        </authorList>
    </citation>
    <scope>NUCLEOTIDE SEQUENCE [LARGE SCALE GENOMIC DNA]</scope>
    <source>
        <strain evidence="3 4">ATCC 35022</strain>
    </source>
</reference>
<keyword evidence="2" id="KW-0812">Transmembrane</keyword>
<evidence type="ECO:0000313" key="3">
    <source>
        <dbReference type="EMBL" id="SDB52566.1"/>
    </source>
</evidence>
<sequence>MSDFYSVLTQSIIDRGLRSARDREATYSQARTAMIRRLWSYDPPLAEDEIDARIGQFDLAVDQIESNVVEVFEGMPETVDEAEPEPAPSPPIIDGYDQEADYAPAFGGSGAHPPSDDDDAGKADPGEVAPPTANEEPARPAARPAPGRTSLTELLSTLDIRSLAVEAALNSDPDEPPETGDDGPEVAPRAELRTKPDDDEPETDGYDDETVDDDRPDDDAAYADAPNEDDAEEAIEAAPSRSYLPVPVSQAREMAGYHHYEEEAVLVAPPPRAEVRPESRERAPAPRRQPASDTRRAPPKKPARRPATGKTAPPKQAGSRGSSVEPRVGILVAAVGVLAVALIALTAYILMPATEGPDVAGQPPAVVTPAPATPAAPAQTAGLPPPAEGTIHRFMLFDGSDPTIFETDPSNPVRFDGSSARIASSAGSAGAKAIIGPGLAARLGGHTVRVIVMARSARENGTANLRFAFQSGLAVSYWKTANLTREFAPIDLTWRVPTMRTDPTGNAIIIEPGIPGDATGAEIGAIVIDVLD</sequence>
<feature type="compositionally biased region" description="Low complexity" evidence="1">
    <location>
        <begin position="129"/>
        <end position="146"/>
    </location>
</feature>
<accession>A0A1G6E578</accession>
<dbReference type="Proteomes" id="UP000199071">
    <property type="component" value="Unassembled WGS sequence"/>
</dbReference>
<dbReference type="EMBL" id="FMXQ01000010">
    <property type="protein sequence ID" value="SDB52566.1"/>
    <property type="molecule type" value="Genomic_DNA"/>
</dbReference>
<keyword evidence="2" id="KW-1133">Transmembrane helix</keyword>
<feature type="region of interest" description="Disordered" evidence="1">
    <location>
        <begin position="77"/>
        <end position="148"/>
    </location>
</feature>
<name>A0A1G6E578_9HYPH</name>
<keyword evidence="2" id="KW-0472">Membrane</keyword>
<feature type="compositionally biased region" description="Acidic residues" evidence="1">
    <location>
        <begin position="197"/>
        <end position="235"/>
    </location>
</feature>
<dbReference type="OrthoDB" id="8421770at2"/>
<evidence type="ECO:0000256" key="1">
    <source>
        <dbReference type="SAM" id="MobiDB-lite"/>
    </source>
</evidence>